<comment type="caution">
    <text evidence="5">The sequence shown here is derived from an EMBL/GenBank/DDBJ whole genome shotgun (WGS) entry which is preliminary data.</text>
</comment>
<dbReference type="Pfam" id="PF14833">
    <property type="entry name" value="NAD_binding_11"/>
    <property type="match status" value="1"/>
</dbReference>
<dbReference type="InterPro" id="IPR029154">
    <property type="entry name" value="HIBADH-like_NADP-bd"/>
</dbReference>
<dbReference type="PANTHER" id="PTHR43580">
    <property type="entry name" value="OXIDOREDUCTASE GLYR1-RELATED"/>
    <property type="match status" value="1"/>
</dbReference>
<gene>
    <name evidence="5" type="ORF">ACERLL_03920</name>
</gene>
<dbReference type="InterPro" id="IPR051265">
    <property type="entry name" value="HIBADH-related_NP60_sf"/>
</dbReference>
<dbReference type="PIRSF" id="PIRSF000103">
    <property type="entry name" value="HIBADH"/>
    <property type="match status" value="1"/>
</dbReference>
<dbReference type="PANTHER" id="PTHR43580:SF2">
    <property type="entry name" value="CYTOKINE-LIKE NUCLEAR FACTOR N-PAC"/>
    <property type="match status" value="1"/>
</dbReference>
<organism evidence="5 6">
    <name type="scientific">Thiohalorhabdus methylotrophus</name>
    <dbReference type="NCBI Taxonomy" id="3242694"/>
    <lineage>
        <taxon>Bacteria</taxon>
        <taxon>Pseudomonadati</taxon>
        <taxon>Pseudomonadota</taxon>
        <taxon>Gammaproteobacteria</taxon>
        <taxon>Thiohalorhabdales</taxon>
        <taxon>Thiohalorhabdaceae</taxon>
        <taxon>Thiohalorhabdus</taxon>
    </lineage>
</organism>
<dbReference type="InterPro" id="IPR006115">
    <property type="entry name" value="6PGDH_NADP-bd"/>
</dbReference>
<keyword evidence="6" id="KW-1185">Reference proteome</keyword>
<protein>
    <submittedName>
        <fullName evidence="5">NAD(P)-dependent oxidoreductase</fullName>
        <ecNumber evidence="5">1.1.-.-</ecNumber>
    </submittedName>
</protein>
<evidence type="ECO:0000313" key="5">
    <source>
        <dbReference type="EMBL" id="MFA9459967.1"/>
    </source>
</evidence>
<dbReference type="InterPro" id="IPR015815">
    <property type="entry name" value="HIBADH-related"/>
</dbReference>
<evidence type="ECO:0000256" key="1">
    <source>
        <dbReference type="ARBA" id="ARBA00023002"/>
    </source>
</evidence>
<dbReference type="SUPFAM" id="SSF48179">
    <property type="entry name" value="6-phosphogluconate dehydrogenase C-terminal domain-like"/>
    <property type="match status" value="1"/>
</dbReference>
<dbReference type="GO" id="GO:0016491">
    <property type="term" value="F:oxidoreductase activity"/>
    <property type="evidence" value="ECO:0007669"/>
    <property type="project" value="UniProtKB-KW"/>
</dbReference>
<dbReference type="PROSITE" id="PS00895">
    <property type="entry name" value="3_HYDROXYISOBUT_DH"/>
    <property type="match status" value="1"/>
</dbReference>
<proteinExistence type="predicted"/>
<dbReference type="SUPFAM" id="SSF51735">
    <property type="entry name" value="NAD(P)-binding Rossmann-fold domains"/>
    <property type="match status" value="1"/>
</dbReference>
<dbReference type="InterPro" id="IPR008927">
    <property type="entry name" value="6-PGluconate_DH-like_C_sf"/>
</dbReference>
<evidence type="ECO:0000259" key="4">
    <source>
        <dbReference type="Pfam" id="PF14833"/>
    </source>
</evidence>
<dbReference type="EC" id="1.1.-.-" evidence="5"/>
<dbReference type="InterPro" id="IPR013328">
    <property type="entry name" value="6PGD_dom2"/>
</dbReference>
<dbReference type="RefSeq" id="WP_373654747.1">
    <property type="nucleotide sequence ID" value="NZ_JBGUAW010000002.1"/>
</dbReference>
<evidence type="ECO:0000313" key="6">
    <source>
        <dbReference type="Proteomes" id="UP001575181"/>
    </source>
</evidence>
<dbReference type="Gene3D" id="1.10.1040.10">
    <property type="entry name" value="N-(1-d-carboxylethyl)-l-norvaline Dehydrogenase, domain 2"/>
    <property type="match status" value="1"/>
</dbReference>
<dbReference type="Pfam" id="PF03446">
    <property type="entry name" value="NAD_binding_2"/>
    <property type="match status" value="1"/>
</dbReference>
<dbReference type="Gene3D" id="3.40.50.720">
    <property type="entry name" value="NAD(P)-binding Rossmann-like Domain"/>
    <property type="match status" value="1"/>
</dbReference>
<dbReference type="InterPro" id="IPR036291">
    <property type="entry name" value="NAD(P)-bd_dom_sf"/>
</dbReference>
<reference evidence="5 6" key="1">
    <citation type="submission" date="2024-08" db="EMBL/GenBank/DDBJ databases">
        <title>Whole-genome sequencing of halo(alkali)philic microorganisms from hypersaline lakes.</title>
        <authorList>
            <person name="Sorokin D.Y."/>
            <person name="Merkel A.Y."/>
            <person name="Messina E."/>
            <person name="Yakimov M."/>
        </authorList>
    </citation>
    <scope>NUCLEOTIDE SEQUENCE [LARGE SCALE GENOMIC DNA]</scope>
    <source>
        <strain evidence="5 6">Cl-TMA</strain>
    </source>
</reference>
<evidence type="ECO:0000259" key="3">
    <source>
        <dbReference type="Pfam" id="PF03446"/>
    </source>
</evidence>
<keyword evidence="2" id="KW-0520">NAD</keyword>
<keyword evidence="1 5" id="KW-0560">Oxidoreductase</keyword>
<dbReference type="Proteomes" id="UP001575181">
    <property type="component" value="Unassembled WGS sequence"/>
</dbReference>
<dbReference type="InterPro" id="IPR002204">
    <property type="entry name" value="3-OH-isobutyrate_DH-rel_CS"/>
</dbReference>
<accession>A0ABV4TSH8</accession>
<name>A0ABV4TSH8_9GAMM</name>
<dbReference type="EMBL" id="JBGUAW010000002">
    <property type="protein sequence ID" value="MFA9459967.1"/>
    <property type="molecule type" value="Genomic_DNA"/>
</dbReference>
<sequence length="296" mass="30956">MIERVGFIGLGAMGTPMAWNVFRGGYELGVFNRSPAKTRPFAEGGATAYSTPALLTADSEVVILMVTDPEALAGVLYGDVGVLAGLGRGKTVINMSTVSPEATRDAAEAVHAEGGRFIDAPVSGTVKPAEDGSLVVLAGGLAEDLERVRPLLETMGKTVVHCGDIPQGTHMKLVINLMLGNLMQSLAEGMSLGRALELDPQQVLAAIGGGPLGAPLFQMKGNNILSGDFAKQFPMDLLSKDLDLVSDTAGKVRLPLPQTAATRESVNAARALGHGDEDMAALIRVLERLTGREVRD</sequence>
<feature type="domain" description="6-phosphogluconate dehydrogenase NADP-binding" evidence="3">
    <location>
        <begin position="4"/>
        <end position="163"/>
    </location>
</feature>
<feature type="domain" description="3-hydroxyisobutyrate dehydrogenase-like NAD-binding" evidence="4">
    <location>
        <begin position="167"/>
        <end position="286"/>
    </location>
</feature>
<evidence type="ECO:0000256" key="2">
    <source>
        <dbReference type="ARBA" id="ARBA00023027"/>
    </source>
</evidence>